<reference evidence="2" key="1">
    <citation type="journal article" date="2021" name="Proc. Natl. Acad. Sci. U.S.A.">
        <title>A Catalog of Tens of Thousands of Viruses from Human Metagenomes Reveals Hidden Associations with Chronic Diseases.</title>
        <authorList>
            <person name="Tisza M.J."/>
            <person name="Buck C.B."/>
        </authorList>
    </citation>
    <scope>NUCLEOTIDE SEQUENCE</scope>
    <source>
        <strain evidence="2">CtMAv2</strain>
    </source>
</reference>
<evidence type="ECO:0000256" key="1">
    <source>
        <dbReference type="SAM" id="MobiDB-lite"/>
    </source>
</evidence>
<proteinExistence type="predicted"/>
<sequence>MSKNEFFKKYQSYVSELISLTSAEDDSQSGIAQEERNKVAQTENAYLQTMSELRKARQIVDEQYRSIRESCSSYMGLRRPEAQRPSYTDEGWKECIKIQENEAKKIQQWFLLKKQESVAEKQRQLQLEAKQRAARALSATEAERKRKEEAEALEKSRGASLLEELKRKYRKNI</sequence>
<feature type="compositionally biased region" description="Basic and acidic residues" evidence="1">
    <location>
        <begin position="141"/>
        <end position="156"/>
    </location>
</feature>
<accession>A0A8S5LSE1</accession>
<dbReference type="EMBL" id="BK014727">
    <property type="protein sequence ID" value="DAD72965.1"/>
    <property type="molecule type" value="Genomic_DNA"/>
</dbReference>
<feature type="region of interest" description="Disordered" evidence="1">
    <location>
        <begin position="136"/>
        <end position="156"/>
    </location>
</feature>
<protein>
    <submittedName>
        <fullName evidence="2">Uncharacterized protein</fullName>
    </submittedName>
</protein>
<name>A0A8S5LSE1_9CAUD</name>
<organism evidence="2">
    <name type="scientific">Siphoviridae sp. ctMAv2</name>
    <dbReference type="NCBI Taxonomy" id="2826258"/>
    <lineage>
        <taxon>Viruses</taxon>
        <taxon>Duplodnaviria</taxon>
        <taxon>Heunggongvirae</taxon>
        <taxon>Uroviricota</taxon>
        <taxon>Caudoviricetes</taxon>
    </lineage>
</organism>
<evidence type="ECO:0000313" key="2">
    <source>
        <dbReference type="EMBL" id="DAD72965.1"/>
    </source>
</evidence>